<evidence type="ECO:0000313" key="4">
    <source>
        <dbReference type="Proteomes" id="UP001596549"/>
    </source>
</evidence>
<keyword evidence="4" id="KW-1185">Reference proteome</keyword>
<dbReference type="Proteomes" id="UP001596549">
    <property type="component" value="Unassembled WGS sequence"/>
</dbReference>
<reference evidence="4" key="1">
    <citation type="journal article" date="2019" name="Int. J. Syst. Evol. Microbiol.">
        <title>The Global Catalogue of Microorganisms (GCM) 10K type strain sequencing project: providing services to taxonomists for standard genome sequencing and annotation.</title>
        <authorList>
            <consortium name="The Broad Institute Genomics Platform"/>
            <consortium name="The Broad Institute Genome Sequencing Center for Infectious Disease"/>
            <person name="Wu L."/>
            <person name="Ma J."/>
        </authorList>
    </citation>
    <scope>NUCLEOTIDE SEQUENCE [LARGE SCALE GENOMIC DNA]</scope>
    <source>
        <strain evidence="4">NBRC 106396</strain>
    </source>
</reference>
<evidence type="ECO:0000259" key="2">
    <source>
        <dbReference type="PROSITE" id="PS51819"/>
    </source>
</evidence>
<evidence type="ECO:0000256" key="1">
    <source>
        <dbReference type="ARBA" id="ARBA00022723"/>
    </source>
</evidence>
<protein>
    <submittedName>
        <fullName evidence="3">VOC family protein</fullName>
    </submittedName>
</protein>
<comment type="caution">
    <text evidence="3">The sequence shown here is derived from an EMBL/GenBank/DDBJ whole genome shotgun (WGS) entry which is preliminary data.</text>
</comment>
<name>A0ABW2NZY8_9BACL</name>
<dbReference type="PROSITE" id="PS51819">
    <property type="entry name" value="VOC"/>
    <property type="match status" value="2"/>
</dbReference>
<proteinExistence type="predicted"/>
<dbReference type="InterPro" id="IPR037523">
    <property type="entry name" value="VOC_core"/>
</dbReference>
<evidence type="ECO:0000313" key="3">
    <source>
        <dbReference type="EMBL" id="MFC7373509.1"/>
    </source>
</evidence>
<accession>A0ABW2NZY8</accession>
<dbReference type="SUPFAM" id="SSF54593">
    <property type="entry name" value="Glyoxalase/Bleomycin resistance protein/Dihydroxybiphenyl dioxygenase"/>
    <property type="match status" value="2"/>
</dbReference>
<dbReference type="InterPro" id="IPR018146">
    <property type="entry name" value="Glyoxalase_1_CS"/>
</dbReference>
<dbReference type="PANTHER" id="PTHR43279">
    <property type="entry name" value="CATECHOL-2,3-DIOXYGENASE"/>
    <property type="match status" value="1"/>
</dbReference>
<dbReference type="PANTHER" id="PTHR43279:SF1">
    <property type="entry name" value="CATECHOL-2,3-DIOXYGENASE"/>
    <property type="match status" value="1"/>
</dbReference>
<organism evidence="3 4">
    <name type="scientific">Fictibacillus iocasae</name>
    <dbReference type="NCBI Taxonomy" id="2715437"/>
    <lineage>
        <taxon>Bacteria</taxon>
        <taxon>Bacillati</taxon>
        <taxon>Bacillota</taxon>
        <taxon>Bacilli</taxon>
        <taxon>Bacillales</taxon>
        <taxon>Fictibacillaceae</taxon>
        <taxon>Fictibacillus</taxon>
    </lineage>
</organism>
<gene>
    <name evidence="3" type="ORF">ACFQPF_17850</name>
</gene>
<dbReference type="PROSITE" id="PS00934">
    <property type="entry name" value="GLYOXALASE_I_1"/>
    <property type="match status" value="1"/>
</dbReference>
<dbReference type="RefSeq" id="WP_379751516.1">
    <property type="nucleotide sequence ID" value="NZ_JBHTCP010000052.1"/>
</dbReference>
<dbReference type="InterPro" id="IPR029068">
    <property type="entry name" value="Glyas_Bleomycin-R_OHBP_Dase"/>
</dbReference>
<keyword evidence="1" id="KW-0479">Metal-binding</keyword>
<dbReference type="InterPro" id="IPR004360">
    <property type="entry name" value="Glyas_Fos-R_dOase_dom"/>
</dbReference>
<dbReference type="Gene3D" id="3.10.180.10">
    <property type="entry name" value="2,3-Dihydroxybiphenyl 1,2-Dioxygenase, domain 1"/>
    <property type="match status" value="2"/>
</dbReference>
<feature type="domain" description="VOC" evidence="2">
    <location>
        <begin position="10"/>
        <end position="127"/>
    </location>
</feature>
<feature type="domain" description="VOC" evidence="2">
    <location>
        <begin position="169"/>
        <end position="279"/>
    </location>
</feature>
<sequence>MIFHQKPATYVSHVHLLVENVEQSLSFYEDILGFAVLEKKGGEAVLTLDGNKPILTLEQPEGVKPRQKRTTGLYHFALLVPSRKELAKTVQHLINVQYPLQGASDHLVSEALYLADPDGHGIEIYRDRDASEWPWNGEQIMMATEALDVRGLLEEAVGESFKGLSKDTMMGHIHLHVANIEKSQEFYGALGFQPVSRYGSQALFVSTENYHHHIGLNTWNGEGAPAPELNTVGMKHYTMVFADEAARSEAITRLESHGFKAGGYRAVDPAGNVIELAVSE</sequence>
<dbReference type="EMBL" id="JBHTCP010000052">
    <property type="protein sequence ID" value="MFC7373509.1"/>
    <property type="molecule type" value="Genomic_DNA"/>
</dbReference>
<dbReference type="Pfam" id="PF00903">
    <property type="entry name" value="Glyoxalase"/>
    <property type="match status" value="2"/>
</dbReference>